<dbReference type="RefSeq" id="WP_190952949.1">
    <property type="nucleotide sequence ID" value="NZ_JACJTC010000060.1"/>
</dbReference>
<reference evidence="2 3" key="1">
    <citation type="journal article" date="2020" name="ISME J.">
        <title>Comparative genomics reveals insights into cyanobacterial evolution and habitat adaptation.</title>
        <authorList>
            <person name="Chen M.Y."/>
            <person name="Teng W.K."/>
            <person name="Zhao L."/>
            <person name="Hu C.X."/>
            <person name="Zhou Y.K."/>
            <person name="Han B.P."/>
            <person name="Song L.R."/>
            <person name="Shu W.S."/>
        </authorList>
    </citation>
    <scope>NUCLEOTIDE SEQUENCE [LARGE SCALE GENOMIC DNA]</scope>
    <source>
        <strain evidence="2 3">FACHB-252</strain>
    </source>
</reference>
<evidence type="ECO:0000256" key="1">
    <source>
        <dbReference type="SAM" id="Phobius"/>
    </source>
</evidence>
<gene>
    <name evidence="2" type="ORF">H6G94_35815</name>
</gene>
<keyword evidence="1" id="KW-0812">Transmembrane</keyword>
<dbReference type="EMBL" id="JACJTC010000060">
    <property type="protein sequence ID" value="MBD2616524.1"/>
    <property type="molecule type" value="Genomic_DNA"/>
</dbReference>
<feature type="transmembrane region" description="Helical" evidence="1">
    <location>
        <begin position="6"/>
        <end position="27"/>
    </location>
</feature>
<evidence type="ECO:0000313" key="3">
    <source>
        <dbReference type="Proteomes" id="UP000606396"/>
    </source>
</evidence>
<sequence>MDIQIALNWLISIIVMGFVSIMVVDFVNGLFSLPYLAIAPVATNPGAFATKQEPAAAPIPEPKITPDPWEQAQKAQLVDPIPIRNSQFAIRNLKT</sequence>
<comment type="caution">
    <text evidence="2">The sequence shown here is derived from an EMBL/GenBank/DDBJ whole genome shotgun (WGS) entry which is preliminary data.</text>
</comment>
<accession>A0ABR8HL07</accession>
<protein>
    <submittedName>
        <fullName evidence="2">Uncharacterized protein</fullName>
    </submittedName>
</protein>
<proteinExistence type="predicted"/>
<name>A0ABR8HL07_NOSPU</name>
<dbReference type="Proteomes" id="UP000606396">
    <property type="component" value="Unassembled WGS sequence"/>
</dbReference>
<keyword evidence="3" id="KW-1185">Reference proteome</keyword>
<evidence type="ECO:0000313" key="2">
    <source>
        <dbReference type="EMBL" id="MBD2616524.1"/>
    </source>
</evidence>
<keyword evidence="1" id="KW-0472">Membrane</keyword>
<keyword evidence="1" id="KW-1133">Transmembrane helix</keyword>
<organism evidence="2 3">
    <name type="scientific">Nostoc punctiforme FACHB-252</name>
    <dbReference type="NCBI Taxonomy" id="1357509"/>
    <lineage>
        <taxon>Bacteria</taxon>
        <taxon>Bacillati</taxon>
        <taxon>Cyanobacteriota</taxon>
        <taxon>Cyanophyceae</taxon>
        <taxon>Nostocales</taxon>
        <taxon>Nostocaceae</taxon>
        <taxon>Nostoc</taxon>
    </lineage>
</organism>